<organism evidence="3 4">
    <name type="scientific">Sphingomonas gei</name>
    <dbReference type="NCBI Taxonomy" id="1395960"/>
    <lineage>
        <taxon>Bacteria</taxon>
        <taxon>Pseudomonadati</taxon>
        <taxon>Pseudomonadota</taxon>
        <taxon>Alphaproteobacteria</taxon>
        <taxon>Sphingomonadales</taxon>
        <taxon>Sphingomonadaceae</taxon>
        <taxon>Sphingomonas</taxon>
    </lineage>
</organism>
<dbReference type="PANTHER" id="PTHR12147">
    <property type="entry name" value="METALLOPEPTIDASE M28 FAMILY MEMBER"/>
    <property type="match status" value="1"/>
</dbReference>
<dbReference type="GO" id="GO:0006508">
    <property type="term" value="P:proteolysis"/>
    <property type="evidence" value="ECO:0007669"/>
    <property type="project" value="InterPro"/>
</dbReference>
<dbReference type="RefSeq" id="WP_135964687.1">
    <property type="nucleotide sequence ID" value="NZ_SRXT01000006.1"/>
</dbReference>
<name>A0A4S1X8N2_9SPHN</name>
<evidence type="ECO:0000259" key="2">
    <source>
        <dbReference type="Pfam" id="PF04389"/>
    </source>
</evidence>
<dbReference type="PANTHER" id="PTHR12147:SF26">
    <property type="entry name" value="PEPTIDASE M28 DOMAIN-CONTAINING PROTEIN"/>
    <property type="match status" value="1"/>
</dbReference>
<dbReference type="AlphaFoldDB" id="A0A4S1X8N2"/>
<evidence type="ECO:0000313" key="3">
    <source>
        <dbReference type="EMBL" id="TGX52143.1"/>
    </source>
</evidence>
<sequence>MHRLKTILLAGALAAALAAPATAQRAPARITPDHVRAHVDVLAGPALRGRGSATPDEAAAAAYVAAMFRGYGLATAPGMTGYTQPVDIVTLRLDGPPTLTANGAPVDAPLLFSSTGQPVRGKLAVFVGTDPRQAPAADALIVTGAGVNGLQFAGGVDPAKVKLVIVRATEPVRSYYDRIGRRPRLPRFIKGETPRPRPTVLALNDAAFDRLAAQDGAEVALELPGLVEQAQVTTNALGYLPGTDPAAGVLLVTAHLDHLGVRPDGKVMYGANDDASGTAAVLELARTLVGKKHRRGIFFVAYGSEEAGGFGARWFAEHPPVPLSDVVANLEIEMIGQQDPKLPAGTMMMTGYERSTFGETLKAHGALVTTDPYPEQNFFQRSDNYALALKGVVAHTVSGWATVPTYHTPDDTVDRLDIPFMARAIQSLVAPLASMADSKARPEWKPGGRPTE</sequence>
<dbReference type="Gene3D" id="3.50.30.30">
    <property type="match status" value="1"/>
</dbReference>
<dbReference type="OrthoDB" id="9778250at2"/>
<dbReference type="SUPFAM" id="SSF53187">
    <property type="entry name" value="Zn-dependent exopeptidases"/>
    <property type="match status" value="1"/>
</dbReference>
<reference evidence="3 4" key="1">
    <citation type="submission" date="2019-04" db="EMBL/GenBank/DDBJ databases">
        <title>Sphingomonas psychrotolerans sp. nov., isolated from soil in the Tianshan Mountains, Xinjiang, China.</title>
        <authorList>
            <person name="Luo Y."/>
            <person name="Sheng H."/>
        </authorList>
    </citation>
    <scope>NUCLEOTIDE SEQUENCE [LARGE SCALE GENOMIC DNA]</scope>
    <source>
        <strain evidence="3 4">ZFGT-11</strain>
    </source>
</reference>
<evidence type="ECO:0000313" key="4">
    <source>
        <dbReference type="Proteomes" id="UP000306147"/>
    </source>
</evidence>
<dbReference type="Proteomes" id="UP000306147">
    <property type="component" value="Unassembled WGS sequence"/>
</dbReference>
<dbReference type="EMBL" id="SRXT01000006">
    <property type="protein sequence ID" value="TGX52143.1"/>
    <property type="molecule type" value="Genomic_DNA"/>
</dbReference>
<keyword evidence="1" id="KW-0732">Signal</keyword>
<keyword evidence="3" id="KW-0378">Hydrolase</keyword>
<keyword evidence="4" id="KW-1185">Reference proteome</keyword>
<dbReference type="Pfam" id="PF04389">
    <property type="entry name" value="Peptidase_M28"/>
    <property type="match status" value="1"/>
</dbReference>
<dbReference type="InterPro" id="IPR007484">
    <property type="entry name" value="Peptidase_M28"/>
</dbReference>
<feature type="chain" id="PRO_5020687982" evidence="1">
    <location>
        <begin position="24"/>
        <end position="452"/>
    </location>
</feature>
<proteinExistence type="predicted"/>
<evidence type="ECO:0000256" key="1">
    <source>
        <dbReference type="SAM" id="SignalP"/>
    </source>
</evidence>
<protein>
    <submittedName>
        <fullName evidence="3">M20/M25/M40 family metallo-hydrolase</fullName>
    </submittedName>
</protein>
<comment type="caution">
    <text evidence="3">The sequence shown here is derived from an EMBL/GenBank/DDBJ whole genome shotgun (WGS) entry which is preliminary data.</text>
</comment>
<accession>A0A4S1X8N2</accession>
<feature type="domain" description="Peptidase M28" evidence="2">
    <location>
        <begin position="236"/>
        <end position="424"/>
    </location>
</feature>
<gene>
    <name evidence="3" type="ORF">E5A73_15150</name>
</gene>
<dbReference type="InterPro" id="IPR045175">
    <property type="entry name" value="M28_fam"/>
</dbReference>
<feature type="signal peptide" evidence="1">
    <location>
        <begin position="1"/>
        <end position="23"/>
    </location>
</feature>
<dbReference type="GO" id="GO:0008235">
    <property type="term" value="F:metalloexopeptidase activity"/>
    <property type="evidence" value="ECO:0007669"/>
    <property type="project" value="InterPro"/>
</dbReference>
<dbReference type="Gene3D" id="3.40.630.10">
    <property type="entry name" value="Zn peptidases"/>
    <property type="match status" value="1"/>
</dbReference>